<evidence type="ECO:0000259" key="7">
    <source>
        <dbReference type="Pfam" id="PF00892"/>
    </source>
</evidence>
<feature type="domain" description="EamA" evidence="7">
    <location>
        <begin position="10"/>
        <end position="141"/>
    </location>
</feature>
<name>A0ABV3R569_9HYPH</name>
<keyword evidence="9" id="KW-1185">Reference proteome</keyword>
<evidence type="ECO:0000256" key="5">
    <source>
        <dbReference type="ARBA" id="ARBA00023136"/>
    </source>
</evidence>
<dbReference type="Proteomes" id="UP001556196">
    <property type="component" value="Unassembled WGS sequence"/>
</dbReference>
<feature type="transmembrane region" description="Helical" evidence="6">
    <location>
        <begin position="208"/>
        <end position="230"/>
    </location>
</feature>
<dbReference type="EMBL" id="JBFOCI010000008">
    <property type="protein sequence ID" value="MEW9808471.1"/>
    <property type="molecule type" value="Genomic_DNA"/>
</dbReference>
<dbReference type="SUPFAM" id="SSF103481">
    <property type="entry name" value="Multidrug resistance efflux transporter EmrE"/>
    <property type="match status" value="2"/>
</dbReference>
<feature type="transmembrane region" description="Helical" evidence="6">
    <location>
        <begin position="12"/>
        <end position="31"/>
    </location>
</feature>
<comment type="subcellular location">
    <subcellularLocation>
        <location evidence="1">Membrane</location>
        <topology evidence="1">Multi-pass membrane protein</topology>
    </subcellularLocation>
</comment>
<evidence type="ECO:0000256" key="6">
    <source>
        <dbReference type="SAM" id="Phobius"/>
    </source>
</evidence>
<dbReference type="RefSeq" id="WP_367725702.1">
    <property type="nucleotide sequence ID" value="NZ_JBFOCI010000008.1"/>
</dbReference>
<keyword evidence="3 6" id="KW-0812">Transmembrane</keyword>
<dbReference type="InterPro" id="IPR037185">
    <property type="entry name" value="EmrE-like"/>
</dbReference>
<evidence type="ECO:0000313" key="9">
    <source>
        <dbReference type="Proteomes" id="UP001556196"/>
    </source>
</evidence>
<feature type="transmembrane region" description="Helical" evidence="6">
    <location>
        <begin position="46"/>
        <end position="66"/>
    </location>
</feature>
<dbReference type="PANTHER" id="PTHR22911">
    <property type="entry name" value="ACYL-MALONYL CONDENSING ENZYME-RELATED"/>
    <property type="match status" value="1"/>
</dbReference>
<gene>
    <name evidence="8" type="ORF">ABUE31_20970</name>
</gene>
<feature type="domain" description="EamA" evidence="7">
    <location>
        <begin position="150"/>
        <end position="279"/>
    </location>
</feature>
<evidence type="ECO:0000256" key="3">
    <source>
        <dbReference type="ARBA" id="ARBA00022692"/>
    </source>
</evidence>
<sequence length="292" mass="31734">MSQTQSTIKAALWMGGSITSFLTMTVAGRAIMPELHVFQVMEMRSVIGWFLLLPLVLASGGFAVMRTRRPALHVGRNVVHYAGQFAWLQALTMIPLAQLMSIEFTSPIWGALLAAFFLGERLTVRKAAAIAFGLVGVIIIVRPGATAVDPGHLIILAGAVCFGASVVMVKSLTRTDSVVAIIFWMMVVQTLIGLVPAIAVWRTPTPEMWPWILLVSFTGMSSHFCMARALWHAEAMVVMPMDFLRLPLSALIGVLLYSEQIDVYTAVGATLILAGNLFNLRRNVRAVEAAAP</sequence>
<evidence type="ECO:0000256" key="2">
    <source>
        <dbReference type="ARBA" id="ARBA00009853"/>
    </source>
</evidence>
<feature type="transmembrane region" description="Helical" evidence="6">
    <location>
        <begin position="151"/>
        <end position="169"/>
    </location>
</feature>
<accession>A0ABV3R569</accession>
<proteinExistence type="inferred from homology"/>
<dbReference type="Gene3D" id="1.10.3730.20">
    <property type="match status" value="2"/>
</dbReference>
<dbReference type="InterPro" id="IPR000620">
    <property type="entry name" value="EamA_dom"/>
</dbReference>
<feature type="transmembrane region" description="Helical" evidence="6">
    <location>
        <begin position="104"/>
        <end position="120"/>
    </location>
</feature>
<keyword evidence="5 6" id="KW-0472">Membrane</keyword>
<feature type="transmembrane region" description="Helical" evidence="6">
    <location>
        <begin position="127"/>
        <end position="145"/>
    </location>
</feature>
<dbReference type="Pfam" id="PF00892">
    <property type="entry name" value="EamA"/>
    <property type="match status" value="2"/>
</dbReference>
<evidence type="ECO:0000313" key="8">
    <source>
        <dbReference type="EMBL" id="MEW9808471.1"/>
    </source>
</evidence>
<comment type="caution">
    <text evidence="8">The sequence shown here is derived from an EMBL/GenBank/DDBJ whole genome shotgun (WGS) entry which is preliminary data.</text>
</comment>
<organism evidence="8 9">
    <name type="scientific">Mesorhizobium marinum</name>
    <dbReference type="NCBI Taxonomy" id="3228790"/>
    <lineage>
        <taxon>Bacteria</taxon>
        <taxon>Pseudomonadati</taxon>
        <taxon>Pseudomonadota</taxon>
        <taxon>Alphaproteobacteria</taxon>
        <taxon>Hyphomicrobiales</taxon>
        <taxon>Phyllobacteriaceae</taxon>
        <taxon>Mesorhizobium</taxon>
    </lineage>
</organism>
<keyword evidence="4 6" id="KW-1133">Transmembrane helix</keyword>
<evidence type="ECO:0000256" key="1">
    <source>
        <dbReference type="ARBA" id="ARBA00004141"/>
    </source>
</evidence>
<evidence type="ECO:0000256" key="4">
    <source>
        <dbReference type="ARBA" id="ARBA00022989"/>
    </source>
</evidence>
<comment type="similarity">
    <text evidence="2">Belongs to the drug/metabolite transporter (DMT) superfamily. 10 TMS drug/metabolite exporter (DME) (TC 2.A.7.3) family.</text>
</comment>
<reference evidence="8 9" key="1">
    <citation type="submission" date="2024-06" db="EMBL/GenBank/DDBJ databases">
        <authorList>
            <person name="Tuo L."/>
        </authorList>
    </citation>
    <scope>NUCLEOTIDE SEQUENCE [LARGE SCALE GENOMIC DNA]</scope>
    <source>
        <strain evidence="8 9">ZMM04-5</strain>
    </source>
</reference>
<feature type="transmembrane region" description="Helical" evidence="6">
    <location>
        <begin position="181"/>
        <end position="202"/>
    </location>
</feature>
<dbReference type="PANTHER" id="PTHR22911:SF6">
    <property type="entry name" value="SOLUTE CARRIER FAMILY 35 MEMBER G1"/>
    <property type="match status" value="1"/>
</dbReference>
<protein>
    <submittedName>
        <fullName evidence="8">DMT family transporter</fullName>
    </submittedName>
</protein>